<dbReference type="SUPFAM" id="SSF47090">
    <property type="entry name" value="PGBD-like"/>
    <property type="match status" value="1"/>
</dbReference>
<dbReference type="Gene3D" id="6.10.250.370">
    <property type="match status" value="1"/>
</dbReference>
<dbReference type="InterPro" id="IPR036366">
    <property type="entry name" value="PGBDSf"/>
</dbReference>
<organism evidence="4 5">
    <name type="scientific">Murimonas intestini</name>
    <dbReference type="NCBI Taxonomy" id="1337051"/>
    <lineage>
        <taxon>Bacteria</taxon>
        <taxon>Bacillati</taxon>
        <taxon>Bacillota</taxon>
        <taxon>Clostridia</taxon>
        <taxon>Lachnospirales</taxon>
        <taxon>Lachnospiraceae</taxon>
        <taxon>Murimonas</taxon>
    </lineage>
</organism>
<dbReference type="AlphaFoldDB" id="A0AB73T637"/>
<evidence type="ECO:0000313" key="4">
    <source>
        <dbReference type="EMBL" id="PWJ76749.1"/>
    </source>
</evidence>
<accession>A0AB73T637</accession>
<evidence type="ECO:0000259" key="3">
    <source>
        <dbReference type="Pfam" id="PF01471"/>
    </source>
</evidence>
<keyword evidence="5" id="KW-1185">Reference proteome</keyword>
<dbReference type="Proteomes" id="UP000245412">
    <property type="component" value="Unassembled WGS sequence"/>
</dbReference>
<proteinExistence type="predicted"/>
<dbReference type="RefSeq" id="WP_109625891.1">
    <property type="nucleotide sequence ID" value="NZ_JANKBI010000019.1"/>
</dbReference>
<evidence type="ECO:0000313" key="5">
    <source>
        <dbReference type="Proteomes" id="UP000245412"/>
    </source>
</evidence>
<protein>
    <submittedName>
        <fullName evidence="4">Peptidoglycan binding protein</fullName>
    </submittedName>
</protein>
<evidence type="ECO:0000256" key="1">
    <source>
        <dbReference type="SAM" id="Coils"/>
    </source>
</evidence>
<sequence length="290" mass="31684">MRRKMVKVLMSGMVIGCLSFSMPVFASAAGTVSLEDQVSTLESEKAALQDQVDQLESEKAALEDQVEQLESEKAVLEDKVKALESENGEEGSTEALQTEVVGTEYTDSSIVQIVQKALNDNGFDCGTPDGVPGSKTSESIKMYQKEKGINVNGVITDELLESLGVADKVKDAAEKESQMKDYSSEYTYTQIARDPDSYSGKKMTFKGKVLQEGDAGSGLKYVRLAINSDYDQVMFITYASDVVEYRILDDDIITIYGSCLGNYSYETVMGATVTIPWINADIIDMSDVAM</sequence>
<comment type="caution">
    <text evidence="4">The sequence shown here is derived from an EMBL/GenBank/DDBJ whole genome shotgun (WGS) entry which is preliminary data.</text>
</comment>
<feature type="coiled-coil region" evidence="1">
    <location>
        <begin position="31"/>
        <end position="86"/>
    </location>
</feature>
<gene>
    <name evidence="4" type="ORF">C7383_104195</name>
</gene>
<keyword evidence="2" id="KW-0732">Signal</keyword>
<feature type="chain" id="PRO_5044490386" evidence="2">
    <location>
        <begin position="27"/>
        <end position="290"/>
    </location>
</feature>
<dbReference type="Gene3D" id="1.10.101.10">
    <property type="entry name" value="PGBD-like superfamily/PGBD"/>
    <property type="match status" value="1"/>
</dbReference>
<feature type="domain" description="Peptidoglycan binding-like" evidence="3">
    <location>
        <begin position="109"/>
        <end position="163"/>
    </location>
</feature>
<name>A0AB73T637_9FIRM</name>
<dbReference type="InterPro" id="IPR002477">
    <property type="entry name" value="Peptidoglycan-bd-like"/>
</dbReference>
<reference evidence="4 5" key="1">
    <citation type="submission" date="2018-05" db="EMBL/GenBank/DDBJ databases">
        <authorList>
            <person name="Goeker M."/>
            <person name="Huntemann M."/>
            <person name="Clum A."/>
            <person name="Pillay M."/>
            <person name="Palaniappan K."/>
            <person name="Varghese N."/>
            <person name="Mikhailova N."/>
            <person name="Stamatis D."/>
            <person name="Reddy T."/>
            <person name="Daum C."/>
            <person name="Shapiro N."/>
            <person name="Ivanova N."/>
            <person name="Kyrpides N."/>
            <person name="Woyke T."/>
        </authorList>
    </citation>
    <scope>NUCLEOTIDE SEQUENCE [LARGE SCALE GENOMIC DNA]</scope>
    <source>
        <strain evidence="4 5">DSM 26524</strain>
    </source>
</reference>
<keyword evidence="1" id="KW-0175">Coiled coil</keyword>
<dbReference type="Pfam" id="PF01471">
    <property type="entry name" value="PG_binding_1"/>
    <property type="match status" value="1"/>
</dbReference>
<dbReference type="EMBL" id="QGGY01000004">
    <property type="protein sequence ID" value="PWJ76749.1"/>
    <property type="molecule type" value="Genomic_DNA"/>
</dbReference>
<dbReference type="InterPro" id="IPR036365">
    <property type="entry name" value="PGBD-like_sf"/>
</dbReference>
<evidence type="ECO:0000256" key="2">
    <source>
        <dbReference type="SAM" id="SignalP"/>
    </source>
</evidence>
<feature type="signal peptide" evidence="2">
    <location>
        <begin position="1"/>
        <end position="26"/>
    </location>
</feature>